<keyword evidence="2" id="KW-1185">Reference proteome</keyword>
<comment type="caution">
    <text evidence="1">The sequence shown here is derived from an EMBL/GenBank/DDBJ whole genome shotgun (WGS) entry which is preliminary data.</text>
</comment>
<organism evidence="1 2">
    <name type="scientific">Dryococelus australis</name>
    <dbReference type="NCBI Taxonomy" id="614101"/>
    <lineage>
        <taxon>Eukaryota</taxon>
        <taxon>Metazoa</taxon>
        <taxon>Ecdysozoa</taxon>
        <taxon>Arthropoda</taxon>
        <taxon>Hexapoda</taxon>
        <taxon>Insecta</taxon>
        <taxon>Pterygota</taxon>
        <taxon>Neoptera</taxon>
        <taxon>Polyneoptera</taxon>
        <taxon>Phasmatodea</taxon>
        <taxon>Verophasmatodea</taxon>
        <taxon>Anareolatae</taxon>
        <taxon>Phasmatidae</taxon>
        <taxon>Eurycanthinae</taxon>
        <taxon>Dryococelus</taxon>
    </lineage>
</organism>
<dbReference type="EMBL" id="JARBHB010000003">
    <property type="protein sequence ID" value="KAJ8890681.1"/>
    <property type="molecule type" value="Genomic_DNA"/>
</dbReference>
<gene>
    <name evidence="1" type="ORF">PR048_010190</name>
</gene>
<evidence type="ECO:0000313" key="1">
    <source>
        <dbReference type="EMBL" id="KAJ8890681.1"/>
    </source>
</evidence>
<sequence>MAYFTSDKLEVRHVADFILSHKANNIVKSRQSKFVWQEKNRKTCKGVKQGYYQCWELLVG</sequence>
<accession>A0ABQ9I216</accession>
<proteinExistence type="predicted"/>
<protein>
    <submittedName>
        <fullName evidence="1">Uncharacterized protein</fullName>
    </submittedName>
</protein>
<evidence type="ECO:0000313" key="2">
    <source>
        <dbReference type="Proteomes" id="UP001159363"/>
    </source>
</evidence>
<dbReference type="Proteomes" id="UP001159363">
    <property type="component" value="Chromosome 3"/>
</dbReference>
<reference evidence="1 2" key="1">
    <citation type="submission" date="2023-02" db="EMBL/GenBank/DDBJ databases">
        <title>LHISI_Scaffold_Assembly.</title>
        <authorList>
            <person name="Stuart O.P."/>
            <person name="Cleave R."/>
            <person name="Magrath M.J.L."/>
            <person name="Mikheyev A.S."/>
        </authorList>
    </citation>
    <scope>NUCLEOTIDE SEQUENCE [LARGE SCALE GENOMIC DNA]</scope>
    <source>
        <strain evidence="1">Daus_M_001</strain>
        <tissue evidence="1">Leg muscle</tissue>
    </source>
</reference>
<name>A0ABQ9I216_9NEOP</name>